<evidence type="ECO:0000313" key="3">
    <source>
        <dbReference type="EMBL" id="GMT05856.1"/>
    </source>
</evidence>
<reference evidence="3" key="1">
    <citation type="submission" date="2023-10" db="EMBL/GenBank/DDBJ databases">
        <title>Genome assembly of Pristionchus species.</title>
        <authorList>
            <person name="Yoshida K."/>
            <person name="Sommer R.J."/>
        </authorList>
    </citation>
    <scope>NUCLEOTIDE SEQUENCE</scope>
    <source>
        <strain evidence="3">RS0144</strain>
    </source>
</reference>
<evidence type="ECO:0000256" key="1">
    <source>
        <dbReference type="SAM" id="Phobius"/>
    </source>
</evidence>
<organism evidence="3 4">
    <name type="scientific">Pristionchus entomophagus</name>
    <dbReference type="NCBI Taxonomy" id="358040"/>
    <lineage>
        <taxon>Eukaryota</taxon>
        <taxon>Metazoa</taxon>
        <taxon>Ecdysozoa</taxon>
        <taxon>Nematoda</taxon>
        <taxon>Chromadorea</taxon>
        <taxon>Rhabditida</taxon>
        <taxon>Rhabditina</taxon>
        <taxon>Diplogasteromorpha</taxon>
        <taxon>Diplogasteroidea</taxon>
        <taxon>Neodiplogasteridae</taxon>
        <taxon>Pristionchus</taxon>
    </lineage>
</organism>
<feature type="transmembrane region" description="Helical" evidence="1">
    <location>
        <begin position="198"/>
        <end position="221"/>
    </location>
</feature>
<feature type="signal peptide" evidence="2">
    <location>
        <begin position="1"/>
        <end position="17"/>
    </location>
</feature>
<evidence type="ECO:0000313" key="4">
    <source>
        <dbReference type="Proteomes" id="UP001432027"/>
    </source>
</evidence>
<dbReference type="Proteomes" id="UP001432027">
    <property type="component" value="Unassembled WGS sequence"/>
</dbReference>
<comment type="caution">
    <text evidence="3">The sequence shown here is derived from an EMBL/GenBank/DDBJ whole genome shotgun (WGS) entry which is preliminary data.</text>
</comment>
<dbReference type="AlphaFoldDB" id="A0AAV5UHE0"/>
<protein>
    <submittedName>
        <fullName evidence="3">Uncharacterized protein</fullName>
    </submittedName>
</protein>
<feature type="chain" id="PRO_5043775384" evidence="2">
    <location>
        <begin position="18"/>
        <end position="237"/>
    </location>
</feature>
<gene>
    <name evidence="3" type="ORF">PENTCL1PPCAC_28030</name>
</gene>
<accession>A0AAV5UHE0</accession>
<dbReference type="EMBL" id="BTSX01000006">
    <property type="protein sequence ID" value="GMT05856.1"/>
    <property type="molecule type" value="Genomic_DNA"/>
</dbReference>
<keyword evidence="1" id="KW-0812">Transmembrane</keyword>
<keyword evidence="1" id="KW-1133">Transmembrane helix</keyword>
<name>A0AAV5UHE0_9BILA</name>
<keyword evidence="2" id="KW-0732">Signal</keyword>
<keyword evidence="1" id="KW-0472">Membrane</keyword>
<proteinExistence type="predicted"/>
<evidence type="ECO:0000256" key="2">
    <source>
        <dbReference type="SAM" id="SignalP"/>
    </source>
</evidence>
<sequence>MRLLCLLALTILALSEAFCPLTKHQICNPGTKHACTCALIQADEVGSAPERSCNRIAQPEENNDFPALSITFNLGEDQEDDEDWPQKEIADGIATTLRIPKDTVILLRANCFEEADDDDADKDPEEKLVVQFAVLKKNANSTLPYDDADFVDAENLATRLKVMLKASNVNQLGGLEVAKIEYVDELIPIELEPSNMDLIFQAIFMTLLFGAMLVLGCFCLCRKSGEDYEDDLQKHPV</sequence>
<keyword evidence="4" id="KW-1185">Reference proteome</keyword>